<dbReference type="AlphaFoldDB" id="A0A285UB66"/>
<gene>
    <name evidence="1" type="ORF">SAMN05877842_10533</name>
</gene>
<organism evidence="1 2">
    <name type="scientific">Ureibacillus acetophenoni</name>
    <dbReference type="NCBI Taxonomy" id="614649"/>
    <lineage>
        <taxon>Bacteria</taxon>
        <taxon>Bacillati</taxon>
        <taxon>Bacillota</taxon>
        <taxon>Bacilli</taxon>
        <taxon>Bacillales</taxon>
        <taxon>Caryophanaceae</taxon>
        <taxon>Ureibacillus</taxon>
    </lineage>
</organism>
<dbReference type="Proteomes" id="UP000219252">
    <property type="component" value="Unassembled WGS sequence"/>
</dbReference>
<proteinExistence type="predicted"/>
<evidence type="ECO:0000313" key="2">
    <source>
        <dbReference type="Proteomes" id="UP000219252"/>
    </source>
</evidence>
<protein>
    <recommendedName>
        <fullName evidence="3">CGNR zinc finger protein</fullName>
    </recommendedName>
</protein>
<reference evidence="2" key="1">
    <citation type="submission" date="2017-08" db="EMBL/GenBank/DDBJ databases">
        <authorList>
            <person name="Varghese N."/>
            <person name="Submissions S."/>
        </authorList>
    </citation>
    <scope>NUCLEOTIDE SEQUENCE [LARGE SCALE GENOMIC DNA]</scope>
    <source>
        <strain evidence="2">JC23</strain>
    </source>
</reference>
<dbReference type="RefSeq" id="WP_097149238.1">
    <property type="nucleotide sequence ID" value="NZ_OBQC01000005.1"/>
</dbReference>
<accession>A0A285UB66</accession>
<keyword evidence="2" id="KW-1185">Reference proteome</keyword>
<name>A0A285UB66_9BACL</name>
<dbReference type="OrthoDB" id="2872876at2"/>
<evidence type="ECO:0008006" key="3">
    <source>
        <dbReference type="Google" id="ProtNLM"/>
    </source>
</evidence>
<evidence type="ECO:0000313" key="1">
    <source>
        <dbReference type="EMBL" id="SOC39072.1"/>
    </source>
</evidence>
<dbReference type="EMBL" id="OBQC01000005">
    <property type="protein sequence ID" value="SOC39072.1"/>
    <property type="molecule type" value="Genomic_DNA"/>
</dbReference>
<sequence>MTNNSIWWKSEFEIEDINGIEFIVQIKGGERIDYDPLNYAIPNKRPDIPSGQIEIAPHIALSRIDPDSKEEILRFVNVWGLLGLRDTAIYGNKETIINIFNNHNLELNYPSTEELYNNNKRRGGERKREPLIVIQEAVRTFQEIVQNISLYHEDEGLIKGIRSYKQQIEFKKDVIRREDVTNQTYKGAKQKEARELFNKDTQSFITFESLNRMLSDVHPHVFADTKNHSISKGWRFKSLIAAIYLRVALDLEEDKKIIHCKWRKCNKLFIPNRPDNQHCSDACKDNEKTDRANQRKWLKEAIEQYNTHPTNKIEEAFNSLIQEGVSGRVKILGAIGKKLR</sequence>